<dbReference type="PANTHER" id="PTHR37535:SF2">
    <property type="entry name" value="FINGER DOMAIN PROTEIN, PUTATIVE (AFU_ORTHOLOGUE AFUA_6G09300)-RELATED"/>
    <property type="match status" value="1"/>
</dbReference>
<dbReference type="InParanoid" id="A0A0D8JUH9"/>
<dbReference type="InterPro" id="IPR021842">
    <property type="entry name" value="DUF3435"/>
</dbReference>
<dbReference type="OrthoDB" id="4206656at2759"/>
<evidence type="ECO:0000313" key="3">
    <source>
        <dbReference type="Proteomes" id="UP000001261"/>
    </source>
</evidence>
<name>A0A0D8JUH9_COCIM</name>
<feature type="region of interest" description="Disordered" evidence="1">
    <location>
        <begin position="44"/>
        <end position="91"/>
    </location>
</feature>
<dbReference type="STRING" id="246410.A0A0D8JUH9"/>
<dbReference type="AlphaFoldDB" id="A0A0D8JUH9"/>
<dbReference type="GeneID" id="24164196"/>
<evidence type="ECO:0000313" key="2">
    <source>
        <dbReference type="EMBL" id="KJF59918.1"/>
    </source>
</evidence>
<gene>
    <name evidence="2" type="ORF">CIMG_12569</name>
</gene>
<dbReference type="VEuPathDB" id="FungiDB:CIMG_12569"/>
<dbReference type="Proteomes" id="UP000001261">
    <property type="component" value="Unassembled WGS sequence"/>
</dbReference>
<proteinExistence type="predicted"/>
<dbReference type="Pfam" id="PF11917">
    <property type="entry name" value="DUF3435"/>
    <property type="match status" value="2"/>
</dbReference>
<organism evidence="2 3">
    <name type="scientific">Coccidioides immitis (strain RS)</name>
    <name type="common">Valley fever fungus</name>
    <dbReference type="NCBI Taxonomy" id="246410"/>
    <lineage>
        <taxon>Eukaryota</taxon>
        <taxon>Fungi</taxon>
        <taxon>Dikarya</taxon>
        <taxon>Ascomycota</taxon>
        <taxon>Pezizomycotina</taxon>
        <taxon>Eurotiomycetes</taxon>
        <taxon>Eurotiomycetidae</taxon>
        <taxon>Onygenales</taxon>
        <taxon>Onygenaceae</taxon>
        <taxon>Coccidioides</taxon>
    </lineage>
</organism>
<reference evidence="3" key="1">
    <citation type="journal article" date="2009" name="Genome Res.">
        <title>Comparative genomic analyses of the human fungal pathogens Coccidioides and their relatives.</title>
        <authorList>
            <person name="Sharpton T.J."/>
            <person name="Stajich J.E."/>
            <person name="Rounsley S.D."/>
            <person name="Gardner M.J."/>
            <person name="Wortman J.R."/>
            <person name="Jordar V.S."/>
            <person name="Maiti R."/>
            <person name="Kodira C.D."/>
            <person name="Neafsey D.E."/>
            <person name="Zeng Q."/>
            <person name="Hung C.-Y."/>
            <person name="McMahan C."/>
            <person name="Muszewska A."/>
            <person name="Grynberg M."/>
            <person name="Mandel M.A."/>
            <person name="Kellner E.M."/>
            <person name="Barker B.M."/>
            <person name="Galgiani J.N."/>
            <person name="Orbach M.J."/>
            <person name="Kirkland T.N."/>
            <person name="Cole G.T."/>
            <person name="Henn M.R."/>
            <person name="Birren B.W."/>
            <person name="Taylor J.W."/>
        </authorList>
    </citation>
    <scope>NUCLEOTIDE SEQUENCE [LARGE SCALE GENOMIC DNA]</scope>
    <source>
        <strain evidence="3">RS</strain>
    </source>
</reference>
<keyword evidence="3" id="KW-1185">Reference proteome</keyword>
<protein>
    <submittedName>
        <fullName evidence="2">C2H2 finger domain-containing protein</fullName>
    </submittedName>
</protein>
<dbReference type="OMA" id="MKHANIR"/>
<dbReference type="KEGG" id="cim:CIMG_12569"/>
<dbReference type="EMBL" id="GG704911">
    <property type="protein sequence ID" value="KJF59918.1"/>
    <property type="molecule type" value="Genomic_DNA"/>
</dbReference>
<feature type="region of interest" description="Disordered" evidence="1">
    <location>
        <begin position="529"/>
        <end position="552"/>
    </location>
</feature>
<sequence length="612" mass="70277">MVLKMAPCAAPDSLRPQDKCLVPGHGSLMNIYLRYLLASEKPEARTEALPFPSSPSLVSQHPPTPSPLLDSSEATVETDPMESDGPEQPAKCSWTGVSYPIPSQLLRDDGGDFSDDPLDDTGLDLYCKAKLQEWQADDKWCDPKHALCKASDNDIHWFLGWCLKLQRGKDCCHLKRTKKASSFKSDWQSFCQYYKKVTKSKMHDEDSTNVWWGIKFLIMEHSLDMQKGRKVLVYIEDMVSFNKTILSTQEKKFWLGFKWIQVCLYNTLGLFTIHQKNVLLSLQYKDLQFSLQKDPKGGPSIPLVELTVEGVKKFMGSTDLIMFPLPEVIYGLLLVFCSHTYLFGMMFHAKAFQHSGLTSMAQLQKLFVSEIHDWLYPLFSHQFCYGGGKILNESGWVSEEQWMLIMKHADHHTFVEHYHPQTVSTDMIWTICGLDSEKELMALWKKMQLEFDEKQAFLNIEAQLSGNMVEDSEEEPLSEDTLHPILYKLLQKLLLYPASDCLEAEWQRCNEAVDFMVLYCNILEGSPHHRRPKKTQQPMGSGGPDSDSNSKDVHMIRKQPSTYDELLCLTAEHIEKALKPHACFQCFADRKQPDERHAKDVHRTHSRLRPLL</sequence>
<reference evidence="3" key="2">
    <citation type="journal article" date="2010" name="Genome Res.">
        <title>Population genomic sequencing of Coccidioides fungi reveals recent hybridization and transposon control.</title>
        <authorList>
            <person name="Neafsey D.E."/>
            <person name="Barker B.M."/>
            <person name="Sharpton T.J."/>
            <person name="Stajich J.E."/>
            <person name="Park D.J."/>
            <person name="Whiston E."/>
            <person name="Hung C.-Y."/>
            <person name="McMahan C."/>
            <person name="White J."/>
            <person name="Sykes S."/>
            <person name="Heiman D."/>
            <person name="Young S."/>
            <person name="Zeng Q."/>
            <person name="Abouelleil A."/>
            <person name="Aftuck L."/>
            <person name="Bessette D."/>
            <person name="Brown A."/>
            <person name="FitzGerald M."/>
            <person name="Lui A."/>
            <person name="Macdonald J.P."/>
            <person name="Priest M."/>
            <person name="Orbach M.J."/>
            <person name="Galgiani J.N."/>
            <person name="Kirkland T.N."/>
            <person name="Cole G.T."/>
            <person name="Birren B.W."/>
            <person name="Henn M.R."/>
            <person name="Taylor J.W."/>
            <person name="Rounsley S.D."/>
        </authorList>
    </citation>
    <scope>GENOME REANNOTATION</scope>
    <source>
        <strain evidence="3">RS</strain>
    </source>
</reference>
<dbReference type="RefSeq" id="XP_004445522.1">
    <property type="nucleotide sequence ID" value="XM_004445465.1"/>
</dbReference>
<dbReference type="PANTHER" id="PTHR37535">
    <property type="entry name" value="FLUG DOMAIN PROTEIN"/>
    <property type="match status" value="1"/>
</dbReference>
<evidence type="ECO:0000256" key="1">
    <source>
        <dbReference type="SAM" id="MobiDB-lite"/>
    </source>
</evidence>
<accession>A0A0D8JUH9</accession>